<sequence>MPELSEQMIHSLQDLDEAKRQLQQLSKELRDLRASEMYHRTTFNSIGDAVMTTDASGRILKMNRVAEELTGWTTGEAYGRDSREVFRIINTISREIAESPVERVLREGVVVGLANHTSLLSKDGKEYPIADSGAPIKDDSNVMMGVVLVFHDVSLHYENEAKIRRNEQFLASLLENSPLPTWIAGADGYVIRTNPVLCQKLNLSSDAIIGHYNPLKDPNLEQAGVMHKVHQVFYENKVAVFELLWQPHLFSEGYNEGHARHVNVILYPITNDAGVLNNVVCQWADVTEAKEAELALEHTKTLFRMSRDLAAVGAWSLDIQTGVFEWSKETFQIMGRDPEKFFPTLETVDVVFYENDQQIWEEHIKKSLEEARPHHFELRIVQPGGNVRQISVTGKMRWDAQGEPTVLSGVMRDVTDERKKEARLKMISEATENAYSGFDIVDQDGKFVYANKSYLDMWGYDRLEEIVGTSPAGHCVDPEMPARIIATVKKHGRFEQIFEAKRKDGTHFTVLMNGGISHDEYGRELYFSYSLDITERELNNARLQHLTTVLRSVRKVNQLITRKQPDANTLLREVTRILVRDRGYSYVSCALVDRHGNVSDFLESADQSEHCALSINCEIGQPLTCYNLFCAKDHCMHYKDSCDLSAIQASEVESSDIQESHRFCGLLEYEQIVYGVLTICTAQGVQATEEELALFKEMCNDIAFALHSIELEAQKQEAFQHMALAKSEAEVANRAKDEFLAVMSHELRTPLNPILGFTDLLRKGATPEDLELLDIIYRSGERQLKLIEAILDYTRLDQGKLNQNNTTFNLLEICRLAFDGIRPMSDGLAYEFVNGQGDLMAISETLKVVHDSEILLRILSNLLQNACKYTDEGYVRLTVGQVHSSSSDLPEFCFIIEDSGIGISTESKEKIFNAFTQVDSSCSRAHGGLGLGLAICSKLIAFSNGRIEVSSQAGKGSTFTVTLPLEIQEPELPHSTQPEAGEGQAGGSAALRSLRLLLVEDDGFNRLYFESLMKKIGLDYTLADGGHTAIEACRQKKFDVILMDLHMPELSGFETMDLIRSEGANRATPIYALTADNSVGMHEQCLSTGMVDVLTKPISPNQLEEILEAIAQK</sequence>
<accession>A0ABZ0RHZ7</accession>
<evidence type="ECO:0000259" key="11">
    <source>
        <dbReference type="PROSITE" id="PS50113"/>
    </source>
</evidence>
<dbReference type="RefSeq" id="WP_319832696.1">
    <property type="nucleotide sequence ID" value="NZ_CP138858.1"/>
</dbReference>
<proteinExistence type="predicted"/>
<keyword evidence="3 6" id="KW-0597">Phosphoprotein</keyword>
<dbReference type="SUPFAM" id="SSF55874">
    <property type="entry name" value="ATPase domain of HSP90 chaperone/DNA topoisomerase II/histidine kinase"/>
    <property type="match status" value="1"/>
</dbReference>
<keyword evidence="4" id="KW-0808">Transferase</keyword>
<evidence type="ECO:0000313" key="13">
    <source>
        <dbReference type="Proteomes" id="UP001324993"/>
    </source>
</evidence>
<dbReference type="PANTHER" id="PTHR43047">
    <property type="entry name" value="TWO-COMPONENT HISTIDINE PROTEIN KINASE"/>
    <property type="match status" value="1"/>
</dbReference>
<name>A0ABZ0RHZ7_9BACT</name>
<feature type="domain" description="Histidine kinase" evidence="8">
    <location>
        <begin position="742"/>
        <end position="967"/>
    </location>
</feature>
<dbReference type="CDD" id="cd00082">
    <property type="entry name" value="HisKA"/>
    <property type="match status" value="1"/>
</dbReference>
<protein>
    <recommendedName>
        <fullName evidence="2">histidine kinase</fullName>
        <ecNumber evidence="2">2.7.13.3</ecNumber>
    </recommendedName>
</protein>
<dbReference type="InterPro" id="IPR003661">
    <property type="entry name" value="HisK_dim/P_dom"/>
</dbReference>
<evidence type="ECO:0000256" key="4">
    <source>
        <dbReference type="ARBA" id="ARBA00022679"/>
    </source>
</evidence>
<dbReference type="InterPro" id="IPR013655">
    <property type="entry name" value="PAS_fold_3"/>
</dbReference>
<dbReference type="PROSITE" id="PS50113">
    <property type="entry name" value="PAC"/>
    <property type="match status" value="3"/>
</dbReference>
<dbReference type="PANTHER" id="PTHR43047:SF64">
    <property type="entry name" value="HISTIDINE KINASE CONTAINING CHEY-HOMOLOGOUS RECEIVER DOMAIN AND PAS DOMAIN-RELATED"/>
    <property type="match status" value="1"/>
</dbReference>
<dbReference type="InterPro" id="IPR001610">
    <property type="entry name" value="PAC"/>
</dbReference>
<gene>
    <name evidence="12" type="ORF">SH580_20580</name>
</gene>
<dbReference type="Gene3D" id="3.30.450.20">
    <property type="entry name" value="PAS domain"/>
    <property type="match status" value="4"/>
</dbReference>
<dbReference type="SMART" id="SM00091">
    <property type="entry name" value="PAS"/>
    <property type="match status" value="4"/>
</dbReference>
<feature type="domain" description="PAC" evidence="11">
    <location>
        <begin position="243"/>
        <end position="298"/>
    </location>
</feature>
<reference evidence="12 13" key="1">
    <citation type="submission" date="2023-11" db="EMBL/GenBank/DDBJ databases">
        <title>Coraliomargarita sp. nov., isolated from marine algae.</title>
        <authorList>
            <person name="Lee J.K."/>
            <person name="Baek J.H."/>
            <person name="Kim J.M."/>
            <person name="Choi D.G."/>
            <person name="Jeon C.O."/>
        </authorList>
    </citation>
    <scope>NUCLEOTIDE SEQUENCE [LARGE SCALE GENOMIC DNA]</scope>
    <source>
        <strain evidence="12 13">J2-16</strain>
    </source>
</reference>
<dbReference type="Pfam" id="PF02518">
    <property type="entry name" value="HATPase_c"/>
    <property type="match status" value="1"/>
</dbReference>
<dbReference type="Gene3D" id="3.30.565.10">
    <property type="entry name" value="Histidine kinase-like ATPase, C-terminal domain"/>
    <property type="match status" value="1"/>
</dbReference>
<dbReference type="InterPro" id="IPR036097">
    <property type="entry name" value="HisK_dim/P_sf"/>
</dbReference>
<dbReference type="SUPFAM" id="SSF47384">
    <property type="entry name" value="Homodimeric domain of signal transducing histidine kinase"/>
    <property type="match status" value="1"/>
</dbReference>
<evidence type="ECO:0000256" key="3">
    <source>
        <dbReference type="ARBA" id="ARBA00022553"/>
    </source>
</evidence>
<feature type="domain" description="PAC" evidence="11">
    <location>
        <begin position="374"/>
        <end position="426"/>
    </location>
</feature>
<dbReference type="SMART" id="SM00388">
    <property type="entry name" value="HisKA"/>
    <property type="match status" value="1"/>
</dbReference>
<dbReference type="SMART" id="SM00086">
    <property type="entry name" value="PAC"/>
    <property type="match status" value="3"/>
</dbReference>
<dbReference type="Pfam" id="PF08448">
    <property type="entry name" value="PAS_4"/>
    <property type="match status" value="1"/>
</dbReference>
<dbReference type="CDD" id="cd00130">
    <property type="entry name" value="PAS"/>
    <property type="match status" value="3"/>
</dbReference>
<dbReference type="InterPro" id="IPR013767">
    <property type="entry name" value="PAS_fold"/>
</dbReference>
<dbReference type="InterPro" id="IPR036890">
    <property type="entry name" value="HATPase_C_sf"/>
</dbReference>
<dbReference type="Gene3D" id="3.30.450.40">
    <property type="match status" value="1"/>
</dbReference>
<dbReference type="InterPro" id="IPR004358">
    <property type="entry name" value="Sig_transdc_His_kin-like_C"/>
</dbReference>
<dbReference type="EC" id="2.7.13.3" evidence="2"/>
<dbReference type="Gene3D" id="1.10.287.130">
    <property type="match status" value="1"/>
</dbReference>
<dbReference type="InterPro" id="IPR001789">
    <property type="entry name" value="Sig_transdc_resp-reg_receiver"/>
</dbReference>
<dbReference type="InterPro" id="IPR000014">
    <property type="entry name" value="PAS"/>
</dbReference>
<evidence type="ECO:0000259" key="10">
    <source>
        <dbReference type="PROSITE" id="PS50112"/>
    </source>
</evidence>
<dbReference type="PROSITE" id="PS50109">
    <property type="entry name" value="HIS_KIN"/>
    <property type="match status" value="1"/>
</dbReference>
<dbReference type="Pfam" id="PF00072">
    <property type="entry name" value="Response_reg"/>
    <property type="match status" value="1"/>
</dbReference>
<evidence type="ECO:0000256" key="6">
    <source>
        <dbReference type="PROSITE-ProRule" id="PRU00169"/>
    </source>
</evidence>
<dbReference type="Proteomes" id="UP001324993">
    <property type="component" value="Chromosome"/>
</dbReference>
<dbReference type="SUPFAM" id="SSF55785">
    <property type="entry name" value="PYP-like sensor domain (PAS domain)"/>
    <property type="match status" value="4"/>
</dbReference>
<dbReference type="Pfam" id="PF00989">
    <property type="entry name" value="PAS"/>
    <property type="match status" value="1"/>
</dbReference>
<feature type="domain" description="PAS" evidence="10">
    <location>
        <begin position="35"/>
        <end position="108"/>
    </location>
</feature>
<feature type="domain" description="PAC" evidence="11">
    <location>
        <begin position="113"/>
        <end position="165"/>
    </location>
</feature>
<feature type="modified residue" description="4-aspartylphosphate" evidence="6">
    <location>
        <position position="1044"/>
    </location>
</feature>
<dbReference type="SUPFAM" id="SSF52172">
    <property type="entry name" value="CheY-like"/>
    <property type="match status" value="1"/>
</dbReference>
<evidence type="ECO:0000256" key="1">
    <source>
        <dbReference type="ARBA" id="ARBA00000085"/>
    </source>
</evidence>
<dbReference type="CDD" id="cd17546">
    <property type="entry name" value="REC_hyHK_CKI1_RcsC-like"/>
    <property type="match status" value="1"/>
</dbReference>
<evidence type="ECO:0000313" key="12">
    <source>
        <dbReference type="EMBL" id="WPJ95819.1"/>
    </source>
</evidence>
<comment type="catalytic activity">
    <reaction evidence="1">
        <text>ATP + protein L-histidine = ADP + protein N-phospho-L-histidine.</text>
        <dbReference type="EC" id="2.7.13.3"/>
    </reaction>
</comment>
<dbReference type="NCBIfam" id="TIGR00229">
    <property type="entry name" value="sensory_box"/>
    <property type="match status" value="4"/>
</dbReference>
<keyword evidence="13" id="KW-1185">Reference proteome</keyword>
<dbReference type="EMBL" id="CP138858">
    <property type="protein sequence ID" value="WPJ95819.1"/>
    <property type="molecule type" value="Genomic_DNA"/>
</dbReference>
<keyword evidence="7" id="KW-0175">Coiled coil</keyword>
<dbReference type="CDD" id="cd16922">
    <property type="entry name" value="HATPase_EvgS-ArcB-TorS-like"/>
    <property type="match status" value="1"/>
</dbReference>
<dbReference type="SMART" id="SM00448">
    <property type="entry name" value="REC"/>
    <property type="match status" value="1"/>
</dbReference>
<keyword evidence="5" id="KW-0418">Kinase</keyword>
<dbReference type="InterPro" id="IPR035965">
    <property type="entry name" value="PAS-like_dom_sf"/>
</dbReference>
<evidence type="ECO:0000259" key="8">
    <source>
        <dbReference type="PROSITE" id="PS50109"/>
    </source>
</evidence>
<dbReference type="InterPro" id="IPR005467">
    <property type="entry name" value="His_kinase_dom"/>
</dbReference>
<dbReference type="InterPro" id="IPR029016">
    <property type="entry name" value="GAF-like_dom_sf"/>
</dbReference>
<dbReference type="Gene3D" id="3.40.50.2300">
    <property type="match status" value="1"/>
</dbReference>
<dbReference type="SMART" id="SM00387">
    <property type="entry name" value="HATPase_c"/>
    <property type="match status" value="1"/>
</dbReference>
<feature type="domain" description="Response regulatory" evidence="9">
    <location>
        <begin position="995"/>
        <end position="1111"/>
    </location>
</feature>
<dbReference type="SUPFAM" id="SSF55781">
    <property type="entry name" value="GAF domain-like"/>
    <property type="match status" value="1"/>
</dbReference>
<feature type="coiled-coil region" evidence="7">
    <location>
        <begin position="8"/>
        <end position="35"/>
    </location>
</feature>
<evidence type="ECO:0000256" key="2">
    <source>
        <dbReference type="ARBA" id="ARBA00012438"/>
    </source>
</evidence>
<evidence type="ECO:0000256" key="5">
    <source>
        <dbReference type="ARBA" id="ARBA00022777"/>
    </source>
</evidence>
<dbReference type="InterPro" id="IPR011006">
    <property type="entry name" value="CheY-like_superfamily"/>
</dbReference>
<dbReference type="InterPro" id="IPR000700">
    <property type="entry name" value="PAS-assoc_C"/>
</dbReference>
<dbReference type="PRINTS" id="PR00344">
    <property type="entry name" value="BCTRLSENSOR"/>
</dbReference>
<dbReference type="Pfam" id="PF00512">
    <property type="entry name" value="HisKA"/>
    <property type="match status" value="1"/>
</dbReference>
<dbReference type="Gene3D" id="2.10.70.100">
    <property type="match status" value="1"/>
</dbReference>
<dbReference type="Pfam" id="PF08447">
    <property type="entry name" value="PAS_3"/>
    <property type="match status" value="1"/>
</dbReference>
<dbReference type="PROSITE" id="PS50110">
    <property type="entry name" value="RESPONSE_REGULATORY"/>
    <property type="match status" value="1"/>
</dbReference>
<organism evidence="12 13">
    <name type="scientific">Coraliomargarita algicola</name>
    <dbReference type="NCBI Taxonomy" id="3092156"/>
    <lineage>
        <taxon>Bacteria</taxon>
        <taxon>Pseudomonadati</taxon>
        <taxon>Verrucomicrobiota</taxon>
        <taxon>Opitutia</taxon>
        <taxon>Puniceicoccales</taxon>
        <taxon>Coraliomargaritaceae</taxon>
        <taxon>Coraliomargarita</taxon>
    </lineage>
</organism>
<dbReference type="InterPro" id="IPR003594">
    <property type="entry name" value="HATPase_dom"/>
</dbReference>
<dbReference type="PROSITE" id="PS50112">
    <property type="entry name" value="PAS"/>
    <property type="match status" value="2"/>
</dbReference>
<dbReference type="InterPro" id="IPR013656">
    <property type="entry name" value="PAS_4"/>
</dbReference>
<evidence type="ECO:0000259" key="9">
    <source>
        <dbReference type="PROSITE" id="PS50110"/>
    </source>
</evidence>
<feature type="domain" description="PAS" evidence="10">
    <location>
        <begin position="423"/>
        <end position="464"/>
    </location>
</feature>
<evidence type="ECO:0000256" key="7">
    <source>
        <dbReference type="SAM" id="Coils"/>
    </source>
</evidence>